<gene>
    <name evidence="2" type="primary">Acey_s0248.g103</name>
    <name evidence="2" type="ORF">Y032_0248g103</name>
</gene>
<dbReference type="AlphaFoldDB" id="A0A016SD75"/>
<name>A0A016SD75_9BILA</name>
<dbReference type="EMBL" id="JARK01001584">
    <property type="protein sequence ID" value="EYB88337.1"/>
    <property type="molecule type" value="Genomic_DNA"/>
</dbReference>
<accession>A0A016SD75</accession>
<feature type="region of interest" description="Disordered" evidence="1">
    <location>
        <begin position="59"/>
        <end position="94"/>
    </location>
</feature>
<organism evidence="2 3">
    <name type="scientific">Ancylostoma ceylanicum</name>
    <dbReference type="NCBI Taxonomy" id="53326"/>
    <lineage>
        <taxon>Eukaryota</taxon>
        <taxon>Metazoa</taxon>
        <taxon>Ecdysozoa</taxon>
        <taxon>Nematoda</taxon>
        <taxon>Chromadorea</taxon>
        <taxon>Rhabditida</taxon>
        <taxon>Rhabditina</taxon>
        <taxon>Rhabditomorpha</taxon>
        <taxon>Strongyloidea</taxon>
        <taxon>Ancylostomatidae</taxon>
        <taxon>Ancylostomatinae</taxon>
        <taxon>Ancylostoma</taxon>
    </lineage>
</organism>
<feature type="compositionally biased region" description="Polar residues" evidence="1">
    <location>
        <begin position="1"/>
        <end position="19"/>
    </location>
</feature>
<evidence type="ECO:0000313" key="2">
    <source>
        <dbReference type="EMBL" id="EYB88337.1"/>
    </source>
</evidence>
<dbReference type="Proteomes" id="UP000024635">
    <property type="component" value="Unassembled WGS sequence"/>
</dbReference>
<protein>
    <submittedName>
        <fullName evidence="2">Uncharacterized protein</fullName>
    </submittedName>
</protein>
<evidence type="ECO:0000313" key="3">
    <source>
        <dbReference type="Proteomes" id="UP000024635"/>
    </source>
</evidence>
<reference evidence="3" key="1">
    <citation type="journal article" date="2015" name="Nat. Genet.">
        <title>The genome and transcriptome of the zoonotic hookworm Ancylostoma ceylanicum identify infection-specific gene families.</title>
        <authorList>
            <person name="Schwarz E.M."/>
            <person name="Hu Y."/>
            <person name="Antoshechkin I."/>
            <person name="Miller M.M."/>
            <person name="Sternberg P.W."/>
            <person name="Aroian R.V."/>
        </authorList>
    </citation>
    <scope>NUCLEOTIDE SEQUENCE</scope>
    <source>
        <strain evidence="3">HY135</strain>
    </source>
</reference>
<feature type="region of interest" description="Disordered" evidence="1">
    <location>
        <begin position="1"/>
        <end position="23"/>
    </location>
</feature>
<sequence length="115" mass="13202">MDPSTLPSTRKTSSDSSMTPLMFHGTNAHWCKEQENEVEPQKTKQITIILRDSAATRKLKKKEKNLPALPDSPLCLRKHDKRDQKTEYERTSAMNNPIIQESMLEEKTDAHVLLL</sequence>
<feature type="compositionally biased region" description="Basic and acidic residues" evidence="1">
    <location>
        <begin position="81"/>
        <end position="90"/>
    </location>
</feature>
<proteinExistence type="predicted"/>
<evidence type="ECO:0000256" key="1">
    <source>
        <dbReference type="SAM" id="MobiDB-lite"/>
    </source>
</evidence>
<comment type="caution">
    <text evidence="2">The sequence shown here is derived from an EMBL/GenBank/DDBJ whole genome shotgun (WGS) entry which is preliminary data.</text>
</comment>
<keyword evidence="3" id="KW-1185">Reference proteome</keyword>